<organism evidence="12 13">
    <name type="scientific">Streptomyces olivaceus</name>
    <dbReference type="NCBI Taxonomy" id="47716"/>
    <lineage>
        <taxon>Bacteria</taxon>
        <taxon>Bacillati</taxon>
        <taxon>Actinomycetota</taxon>
        <taxon>Actinomycetes</taxon>
        <taxon>Kitasatosporales</taxon>
        <taxon>Streptomycetaceae</taxon>
        <taxon>Streptomyces</taxon>
    </lineage>
</organism>
<accession>A0ABS7W5A4</accession>
<dbReference type="CDD" id="cd07033">
    <property type="entry name" value="TPP_PYR_DXS_TK_like"/>
    <property type="match status" value="1"/>
</dbReference>
<dbReference type="HAMAP" id="MF_00315">
    <property type="entry name" value="DXP_synth"/>
    <property type="match status" value="1"/>
</dbReference>
<comment type="pathway">
    <text evidence="1 10">Metabolic intermediate biosynthesis; 1-deoxy-D-xylulose 5-phosphate biosynthesis; 1-deoxy-D-xylulose 5-phosphate from D-glyceraldehyde 3-phosphate and pyruvate: step 1/1.</text>
</comment>
<protein>
    <recommendedName>
        <fullName evidence="10">1-deoxy-D-xylulose-5-phosphate synthase</fullName>
        <ecNumber evidence="10">2.2.1.7</ecNumber>
    </recommendedName>
    <alternativeName>
        <fullName evidence="10">1-deoxyxylulose-5-phosphate synthase</fullName>
        <shortName evidence="10">DXP synthase</shortName>
        <shortName evidence="10">DXPS</shortName>
    </alternativeName>
</protein>
<keyword evidence="4 10" id="KW-0808">Transferase</keyword>
<feature type="binding site" evidence="10">
    <location>
        <position position="177"/>
    </location>
    <ligand>
        <name>thiamine diphosphate</name>
        <dbReference type="ChEBI" id="CHEBI:58937"/>
    </ligand>
</feature>
<dbReference type="InterPro" id="IPR005475">
    <property type="entry name" value="Transketolase-like_Pyr-bd"/>
</dbReference>
<dbReference type="InterPro" id="IPR029061">
    <property type="entry name" value="THDP-binding"/>
</dbReference>
<dbReference type="PANTHER" id="PTHR43322">
    <property type="entry name" value="1-D-DEOXYXYLULOSE 5-PHOSPHATE SYNTHASE-RELATED"/>
    <property type="match status" value="1"/>
</dbReference>
<dbReference type="EMBL" id="JAHSTP010000004">
    <property type="protein sequence ID" value="MBZ6152370.1"/>
    <property type="molecule type" value="Genomic_DNA"/>
</dbReference>
<keyword evidence="5 10" id="KW-0479">Metal-binding</keyword>
<keyword evidence="13" id="KW-1185">Reference proteome</keyword>
<dbReference type="EC" id="2.2.1.7" evidence="10"/>
<comment type="function">
    <text evidence="10">Catalyzes the acyloin condensation reaction between C atoms 2 and 3 of pyruvate and glyceraldehyde 3-phosphate to yield 1-deoxy-D-xylulose-5-phosphate (DXP).</text>
</comment>
<dbReference type="Pfam" id="PF13292">
    <property type="entry name" value="DXP_synthase_N"/>
    <property type="match status" value="2"/>
</dbReference>
<evidence type="ECO:0000313" key="13">
    <source>
        <dbReference type="Proteomes" id="UP000758701"/>
    </source>
</evidence>
<gene>
    <name evidence="10" type="primary">dxs</name>
    <name evidence="12" type="ORF">KVH32_14530</name>
</gene>
<comment type="catalytic activity">
    <reaction evidence="10">
        <text>D-glyceraldehyde 3-phosphate + pyruvate + H(+) = 1-deoxy-D-xylulose 5-phosphate + CO2</text>
        <dbReference type="Rhea" id="RHEA:12605"/>
        <dbReference type="ChEBI" id="CHEBI:15361"/>
        <dbReference type="ChEBI" id="CHEBI:15378"/>
        <dbReference type="ChEBI" id="CHEBI:16526"/>
        <dbReference type="ChEBI" id="CHEBI:57792"/>
        <dbReference type="ChEBI" id="CHEBI:59776"/>
        <dbReference type="EC" id="2.2.1.7"/>
    </reaction>
</comment>
<keyword evidence="8 10" id="KW-0786">Thiamine pyrophosphate</keyword>
<dbReference type="Pfam" id="PF02779">
    <property type="entry name" value="Transket_pyr"/>
    <property type="match status" value="1"/>
</dbReference>
<evidence type="ECO:0000256" key="9">
    <source>
        <dbReference type="ARBA" id="ARBA00023229"/>
    </source>
</evidence>
<dbReference type="PROSITE" id="PS00801">
    <property type="entry name" value="TRANSKETOLASE_1"/>
    <property type="match status" value="1"/>
</dbReference>
<feature type="binding site" evidence="10">
    <location>
        <position position="251"/>
    </location>
    <ligand>
        <name>thiamine diphosphate</name>
        <dbReference type="ChEBI" id="CHEBI:58937"/>
    </ligand>
</feature>
<evidence type="ECO:0000256" key="4">
    <source>
        <dbReference type="ARBA" id="ARBA00022679"/>
    </source>
</evidence>
<keyword evidence="9 10" id="KW-0414">Isoprene biosynthesis</keyword>
<evidence type="ECO:0000313" key="12">
    <source>
        <dbReference type="EMBL" id="MBZ6152370.1"/>
    </source>
</evidence>
<evidence type="ECO:0000256" key="10">
    <source>
        <dbReference type="HAMAP-Rule" id="MF_00315"/>
    </source>
</evidence>
<dbReference type="SUPFAM" id="SSF52922">
    <property type="entry name" value="TK C-terminal domain-like"/>
    <property type="match status" value="1"/>
</dbReference>
<reference evidence="12 13" key="1">
    <citation type="submission" date="2021-06" db="EMBL/GenBank/DDBJ databases">
        <title>Ecological speciation of a Streptomyces species isolated from different habitats and geographic origins.</title>
        <authorList>
            <person name="Wang J."/>
        </authorList>
    </citation>
    <scope>NUCLEOTIDE SEQUENCE [LARGE SCALE GENOMIC DNA]</scope>
    <source>
        <strain evidence="12 13">FXJ8.012</strain>
    </source>
</reference>
<proteinExistence type="inferred from homology"/>
<dbReference type="PANTHER" id="PTHR43322:SF5">
    <property type="entry name" value="1-DEOXY-D-XYLULOSE-5-PHOSPHATE SYNTHASE, CHLOROPLASTIC"/>
    <property type="match status" value="1"/>
</dbReference>
<dbReference type="PROSITE" id="PS00802">
    <property type="entry name" value="TRANSKETOLASE_2"/>
    <property type="match status" value="1"/>
</dbReference>
<dbReference type="CDD" id="cd02007">
    <property type="entry name" value="TPP_DXS"/>
    <property type="match status" value="1"/>
</dbReference>
<dbReference type="InterPro" id="IPR005477">
    <property type="entry name" value="Dxylulose-5-P_synthase"/>
</dbReference>
<feature type="binding site" evidence="10">
    <location>
        <position position="148"/>
    </location>
    <ligand>
        <name>Mg(2+)</name>
        <dbReference type="ChEBI" id="CHEBI:18420"/>
    </ligand>
</feature>
<sequence>MSFSVLGRITGSEDLKGLHPDQLPALAGEIRDFLIEKVCATGGHLGPNLGVVELTIALHRVFDSPVDRVVFDTGHQSYVHKLLTGRQAAFDSLRAAGGLSGYPLREESEHDLVENSHASTALSYADGLAKAQRLLGEDHRRVVAVTGDGALTGGMAWEAMNNLGSGGGSVIVVLNDNGRSYDPTVGGLAEHLTALRAGSHQGPNLFETMGFAYLGPVDGHDVAAVEEAFRRAAGLTGPVVVHCVTEKGRGYVHAENDEADRMHGIGVVDSATGLPRGGGSPSWTGTFGSEMERIGARRPDVVALTAAMLRPVGLHRFARSFPDRVFDTGIAEQHAVTSAAGMAMAGLHPVVCLYATFLNRAVDQVMMDVALHGLPVTFVLDRAGVTGPDGPSHHGMWDLSLLGTVPGMRVAAPRDPARLTELLEEALDIGDGPTALRFPKGGAGPEIPALGRMQGLDVLHRTRSRPLDVLLVSTGVLAGTALGAAELLAAEGVGVTVVDPRWVLPVSPDLVHLAARHTLTLSVEDGVRAGGVGAALAQACADARVPAPVHALGLPHAFLDHGERPDILAEHGLTARSVADTALALHHAAAPSPTPPAPRRERTPR</sequence>
<dbReference type="InterPro" id="IPR033248">
    <property type="entry name" value="Transketolase_C"/>
</dbReference>
<dbReference type="GO" id="GO:0008661">
    <property type="term" value="F:1-deoxy-D-xylulose-5-phosphate synthase activity"/>
    <property type="evidence" value="ECO:0007669"/>
    <property type="project" value="UniProtKB-EC"/>
</dbReference>
<dbReference type="SMART" id="SM00861">
    <property type="entry name" value="Transket_pyr"/>
    <property type="match status" value="1"/>
</dbReference>
<evidence type="ECO:0000256" key="8">
    <source>
        <dbReference type="ARBA" id="ARBA00023052"/>
    </source>
</evidence>
<evidence type="ECO:0000256" key="7">
    <source>
        <dbReference type="ARBA" id="ARBA00022977"/>
    </source>
</evidence>
<dbReference type="InterPro" id="IPR049557">
    <property type="entry name" value="Transketolase_CS"/>
</dbReference>
<keyword evidence="7 10" id="KW-0784">Thiamine biosynthesis</keyword>
<evidence type="ECO:0000256" key="5">
    <source>
        <dbReference type="ARBA" id="ARBA00022723"/>
    </source>
</evidence>
<feature type="binding site" evidence="10">
    <location>
        <position position="177"/>
    </location>
    <ligand>
        <name>Mg(2+)</name>
        <dbReference type="ChEBI" id="CHEBI:18420"/>
    </ligand>
</feature>
<comment type="similarity">
    <text evidence="2 10">Belongs to the transketolase family. DXPS subfamily.</text>
</comment>
<dbReference type="RefSeq" id="WP_031042727.1">
    <property type="nucleotide sequence ID" value="NZ_JAHSSQ010000012.1"/>
</dbReference>
<comment type="caution">
    <text evidence="12">The sequence shown here is derived from an EMBL/GenBank/DDBJ whole genome shotgun (WGS) entry which is preliminary data.</text>
</comment>
<evidence type="ECO:0000256" key="3">
    <source>
        <dbReference type="ARBA" id="ARBA00011738"/>
    </source>
</evidence>
<name>A0ABS7W5A4_STROV</name>
<feature type="domain" description="Transketolase-like pyrimidine-binding" evidence="11">
    <location>
        <begin position="281"/>
        <end position="446"/>
    </location>
</feature>
<dbReference type="Gene3D" id="3.40.50.970">
    <property type="match status" value="2"/>
</dbReference>
<dbReference type="Pfam" id="PF02780">
    <property type="entry name" value="Transketolase_C"/>
    <property type="match status" value="1"/>
</dbReference>
<comment type="cofactor">
    <cofactor evidence="10">
        <name>thiamine diphosphate</name>
        <dbReference type="ChEBI" id="CHEBI:58937"/>
    </cofactor>
    <text evidence="10">Binds 1 thiamine pyrophosphate per subunit.</text>
</comment>
<dbReference type="NCBIfam" id="NF003933">
    <property type="entry name" value="PRK05444.2-2"/>
    <property type="match status" value="1"/>
</dbReference>
<dbReference type="InterPro" id="IPR009014">
    <property type="entry name" value="Transketo_C/PFOR_II"/>
</dbReference>
<feature type="binding site" evidence="10">
    <location>
        <begin position="116"/>
        <end position="118"/>
    </location>
    <ligand>
        <name>thiamine diphosphate</name>
        <dbReference type="ChEBI" id="CHEBI:58937"/>
    </ligand>
</feature>
<evidence type="ECO:0000256" key="2">
    <source>
        <dbReference type="ARBA" id="ARBA00011081"/>
    </source>
</evidence>
<evidence type="ECO:0000256" key="1">
    <source>
        <dbReference type="ARBA" id="ARBA00004980"/>
    </source>
</evidence>
<dbReference type="Proteomes" id="UP000758701">
    <property type="component" value="Unassembled WGS sequence"/>
</dbReference>
<dbReference type="Gene3D" id="3.40.50.920">
    <property type="match status" value="1"/>
</dbReference>
<comment type="cofactor">
    <cofactor evidence="10">
        <name>Mg(2+)</name>
        <dbReference type="ChEBI" id="CHEBI:18420"/>
    </cofactor>
    <text evidence="10">Binds 1 Mg(2+) ion per subunit.</text>
</comment>
<feature type="binding site" evidence="10">
    <location>
        <position position="332"/>
    </location>
    <ligand>
        <name>thiamine diphosphate</name>
        <dbReference type="ChEBI" id="CHEBI:58937"/>
    </ligand>
</feature>
<evidence type="ECO:0000259" key="11">
    <source>
        <dbReference type="SMART" id="SM00861"/>
    </source>
</evidence>
<feature type="binding site" evidence="10">
    <location>
        <position position="75"/>
    </location>
    <ligand>
        <name>thiamine diphosphate</name>
        <dbReference type="ChEBI" id="CHEBI:58937"/>
    </ligand>
</feature>
<feature type="binding site" evidence="10">
    <location>
        <begin position="149"/>
        <end position="150"/>
    </location>
    <ligand>
        <name>thiamine diphosphate</name>
        <dbReference type="ChEBI" id="CHEBI:58937"/>
    </ligand>
</feature>
<evidence type="ECO:0000256" key="6">
    <source>
        <dbReference type="ARBA" id="ARBA00022842"/>
    </source>
</evidence>
<dbReference type="SUPFAM" id="SSF52518">
    <property type="entry name" value="Thiamin diphosphate-binding fold (THDP-binding)"/>
    <property type="match status" value="2"/>
</dbReference>
<keyword evidence="6 10" id="KW-0460">Magnesium</keyword>
<comment type="subunit">
    <text evidence="3 10">Homodimer.</text>
</comment>
<dbReference type="InterPro" id="IPR020826">
    <property type="entry name" value="Transketolase_BS"/>
</dbReference>